<feature type="compositionally biased region" description="Pro residues" evidence="1">
    <location>
        <begin position="1"/>
        <end position="11"/>
    </location>
</feature>
<reference evidence="2" key="1">
    <citation type="submission" date="2022-07" db="EMBL/GenBank/DDBJ databases">
        <title>Genome Sequence of Physisporinus lineatus.</title>
        <authorList>
            <person name="Buettner E."/>
        </authorList>
    </citation>
    <scope>NUCLEOTIDE SEQUENCE</scope>
    <source>
        <strain evidence="2">VT162</strain>
    </source>
</reference>
<dbReference type="AlphaFoldDB" id="A0AAD5YGR9"/>
<feature type="compositionally biased region" description="Basic and acidic residues" evidence="1">
    <location>
        <begin position="261"/>
        <end position="279"/>
    </location>
</feature>
<evidence type="ECO:0000256" key="1">
    <source>
        <dbReference type="SAM" id="MobiDB-lite"/>
    </source>
</evidence>
<accession>A0AAD5YGR9</accession>
<comment type="caution">
    <text evidence="2">The sequence shown here is derived from an EMBL/GenBank/DDBJ whole genome shotgun (WGS) entry which is preliminary data.</text>
</comment>
<keyword evidence="3" id="KW-1185">Reference proteome</keyword>
<evidence type="ECO:0000313" key="2">
    <source>
        <dbReference type="EMBL" id="KAJ3484477.1"/>
    </source>
</evidence>
<sequence length="298" mass="32012">MQYPQLPPPHAPSSTAETTTRAPRLRSPSNEHSFTLPYAPTSTPPPLVGRAQSLSQQSDMRFRGNTTPKGQPHPLSSRTGDPSTPHPPSDTEAADLMLLFATSPSPLRPAALKDREARDKAAFHTLSELIGDTSPPGSQERVIGIPVRPPPLNTGNEHSREGRRAEVPNMPNVIPPTPTDQSPAQILSAHRPQSPDRSYTHSSNNPESMEHSPSLSSDLKSSLQAPPTPGSTFNFRDFINVSPSPATAPPTSKLSSNMRTDVGRRLFEEHHSGSVDSHDGVSTPHDSSLGAGIDLMSR</sequence>
<dbReference type="Proteomes" id="UP001212997">
    <property type="component" value="Unassembled WGS sequence"/>
</dbReference>
<feature type="compositionally biased region" description="Polar residues" evidence="1">
    <location>
        <begin position="195"/>
        <end position="207"/>
    </location>
</feature>
<name>A0AAD5YGR9_9APHY</name>
<feature type="compositionally biased region" description="Basic and acidic residues" evidence="1">
    <location>
        <begin position="157"/>
        <end position="166"/>
    </location>
</feature>
<feature type="region of interest" description="Disordered" evidence="1">
    <location>
        <begin position="1"/>
        <end position="92"/>
    </location>
</feature>
<organism evidence="2 3">
    <name type="scientific">Meripilus lineatus</name>
    <dbReference type="NCBI Taxonomy" id="2056292"/>
    <lineage>
        <taxon>Eukaryota</taxon>
        <taxon>Fungi</taxon>
        <taxon>Dikarya</taxon>
        <taxon>Basidiomycota</taxon>
        <taxon>Agaricomycotina</taxon>
        <taxon>Agaricomycetes</taxon>
        <taxon>Polyporales</taxon>
        <taxon>Meripilaceae</taxon>
        <taxon>Meripilus</taxon>
    </lineage>
</organism>
<feature type="compositionally biased region" description="Low complexity" evidence="1">
    <location>
        <begin position="242"/>
        <end position="252"/>
    </location>
</feature>
<gene>
    <name evidence="2" type="ORF">NLI96_g5625</name>
</gene>
<protein>
    <submittedName>
        <fullName evidence="2">Uncharacterized protein</fullName>
    </submittedName>
</protein>
<feature type="compositionally biased region" description="Polar residues" evidence="1">
    <location>
        <begin position="12"/>
        <end position="33"/>
    </location>
</feature>
<feature type="compositionally biased region" description="Low complexity" evidence="1">
    <location>
        <begin position="212"/>
        <end position="223"/>
    </location>
</feature>
<evidence type="ECO:0000313" key="3">
    <source>
        <dbReference type="Proteomes" id="UP001212997"/>
    </source>
</evidence>
<dbReference type="EMBL" id="JANAWD010000187">
    <property type="protein sequence ID" value="KAJ3484477.1"/>
    <property type="molecule type" value="Genomic_DNA"/>
</dbReference>
<feature type="compositionally biased region" description="Polar residues" evidence="1">
    <location>
        <begin position="52"/>
        <end position="82"/>
    </location>
</feature>
<feature type="region of interest" description="Disordered" evidence="1">
    <location>
        <begin position="127"/>
        <end position="298"/>
    </location>
</feature>
<proteinExistence type="predicted"/>